<dbReference type="InterPro" id="IPR058791">
    <property type="entry name" value="3HB_CusB"/>
</dbReference>
<feature type="domain" description="CusB-like barrel-sandwich hybrid" evidence="5">
    <location>
        <begin position="121"/>
        <end position="218"/>
    </location>
</feature>
<dbReference type="PANTHER" id="PTHR30097:SF4">
    <property type="entry name" value="SLR6042 PROTEIN"/>
    <property type="match status" value="1"/>
</dbReference>
<feature type="compositionally biased region" description="Low complexity" evidence="2">
    <location>
        <begin position="222"/>
        <end position="259"/>
    </location>
</feature>
<evidence type="ECO:0000313" key="7">
    <source>
        <dbReference type="Proteomes" id="UP000014174"/>
    </source>
</evidence>
<evidence type="ECO:0000259" key="3">
    <source>
        <dbReference type="Pfam" id="PF19335"/>
    </source>
</evidence>
<dbReference type="GO" id="GO:0030313">
    <property type="term" value="C:cell envelope"/>
    <property type="evidence" value="ECO:0007669"/>
    <property type="project" value="TreeGrafter"/>
</dbReference>
<dbReference type="OrthoDB" id="9806939at2"/>
<dbReference type="RefSeq" id="WP_016195958.1">
    <property type="nucleotide sequence ID" value="NZ_AQPN01000098.1"/>
</dbReference>
<name>R9GYS3_9SPHI</name>
<dbReference type="STRING" id="1150600.ADIARSV_2727"/>
<dbReference type="AlphaFoldDB" id="R9GYS3"/>
<evidence type="ECO:0000256" key="1">
    <source>
        <dbReference type="ARBA" id="ARBA00022448"/>
    </source>
</evidence>
<dbReference type="Pfam" id="PF25919">
    <property type="entry name" value="BSH_CusB"/>
    <property type="match status" value="1"/>
</dbReference>
<evidence type="ECO:0000259" key="4">
    <source>
        <dbReference type="Pfam" id="PF25869"/>
    </source>
</evidence>
<evidence type="ECO:0000259" key="5">
    <source>
        <dbReference type="Pfam" id="PF25919"/>
    </source>
</evidence>
<dbReference type="eggNOG" id="COG0845">
    <property type="taxonomic scope" value="Bacteria"/>
</dbReference>
<evidence type="ECO:0000313" key="6">
    <source>
        <dbReference type="EMBL" id="EOR94114.1"/>
    </source>
</evidence>
<dbReference type="EMBL" id="AQPN01000098">
    <property type="protein sequence ID" value="EOR94114.1"/>
    <property type="molecule type" value="Genomic_DNA"/>
</dbReference>
<dbReference type="InterPro" id="IPR051909">
    <property type="entry name" value="MFP_Cation_Efflux"/>
</dbReference>
<evidence type="ECO:0000256" key="2">
    <source>
        <dbReference type="SAM" id="MobiDB-lite"/>
    </source>
</evidence>
<comment type="caution">
    <text evidence="6">The sequence shown here is derived from an EMBL/GenBank/DDBJ whole genome shotgun (WGS) entry which is preliminary data.</text>
</comment>
<proteinExistence type="predicted"/>
<accession>R9GYS3</accession>
<protein>
    <submittedName>
        <fullName evidence="6">Putative Co/Zn/Cd efflux system membrane fusion protein</fullName>
    </submittedName>
</protein>
<dbReference type="GO" id="GO:0046872">
    <property type="term" value="F:metal ion binding"/>
    <property type="evidence" value="ECO:0007669"/>
    <property type="project" value="InterPro"/>
</dbReference>
<dbReference type="Gene3D" id="2.40.30.170">
    <property type="match status" value="1"/>
</dbReference>
<dbReference type="Pfam" id="PF19335">
    <property type="entry name" value="HMBD"/>
    <property type="match status" value="1"/>
</dbReference>
<dbReference type="GO" id="GO:0060003">
    <property type="term" value="P:copper ion export"/>
    <property type="evidence" value="ECO:0007669"/>
    <property type="project" value="TreeGrafter"/>
</dbReference>
<dbReference type="InterPro" id="IPR058790">
    <property type="entry name" value="BSH_CusB"/>
</dbReference>
<reference evidence="6 7" key="1">
    <citation type="journal article" date="2013" name="Genome Announc.">
        <title>Draft Genome Sequence of Arcticibacter svalbardensis Strain MN12-7T, a Member of the Family Sphingobacteriaceae Isolated from an Arctic Soil Sample.</title>
        <authorList>
            <person name="Shivaji S."/>
            <person name="Ara S."/>
            <person name="Prasad S."/>
            <person name="Manasa B.P."/>
            <person name="Begum Z."/>
            <person name="Singh A."/>
            <person name="Kumar Pinnaka A."/>
        </authorList>
    </citation>
    <scope>NUCLEOTIDE SEQUENCE [LARGE SCALE GENOMIC DNA]</scope>
    <source>
        <strain evidence="6 7">MN12-7</strain>
    </source>
</reference>
<feature type="region of interest" description="Disordered" evidence="2">
    <location>
        <begin position="220"/>
        <end position="259"/>
    </location>
</feature>
<feature type="domain" description="CusB-like three alpha-helical bundle" evidence="4">
    <location>
        <begin position="156"/>
        <end position="203"/>
    </location>
</feature>
<dbReference type="PANTHER" id="PTHR30097">
    <property type="entry name" value="CATION EFFLUX SYSTEM PROTEIN CUSB"/>
    <property type="match status" value="1"/>
</dbReference>
<keyword evidence="7" id="KW-1185">Reference proteome</keyword>
<dbReference type="GO" id="GO:0015679">
    <property type="term" value="P:plasma membrane copper ion transport"/>
    <property type="evidence" value="ECO:0007669"/>
    <property type="project" value="TreeGrafter"/>
</dbReference>
<dbReference type="Proteomes" id="UP000014174">
    <property type="component" value="Unassembled WGS sequence"/>
</dbReference>
<dbReference type="PATRIC" id="fig|1150600.3.peg.2700"/>
<feature type="domain" description="Heavy metal binding" evidence="3">
    <location>
        <begin position="38"/>
        <end position="64"/>
    </location>
</feature>
<gene>
    <name evidence="6" type="ORF">ADIARSV_2727</name>
</gene>
<organism evidence="6 7">
    <name type="scientific">Arcticibacter svalbardensis MN12-7</name>
    <dbReference type="NCBI Taxonomy" id="1150600"/>
    <lineage>
        <taxon>Bacteria</taxon>
        <taxon>Pseudomonadati</taxon>
        <taxon>Bacteroidota</taxon>
        <taxon>Sphingobacteriia</taxon>
        <taxon>Sphingobacteriales</taxon>
        <taxon>Sphingobacteriaceae</taxon>
        <taxon>Arcticibacter</taxon>
    </lineage>
</organism>
<dbReference type="Gene3D" id="6.10.140.730">
    <property type="match status" value="1"/>
</dbReference>
<sequence length="446" mass="48441">MKKILKGRAAILLLGAISLFFACKGKVKSHEAHTEVTKYTCSMHPQVIKDAPGNCPICGMELVPLVSQRGPGKVNDSLATLVKPTDEFVLSAVKTIKPVTGMRSAQINVKGVINYNTNNLNSVSSRVSGRIERLYVKYNYQAVSKGQKLMDIYSPDLANAQQELLFLRDNNEPTLLEAAKKKLRLLGSTEQQIRNVIKSGKIDYKISVYSPYSGFISEAPRGASSAGPGSSVGGTSISSESSSSMGSMGSGTSASSPSAVPAVASNTPLEIREGQYVSVGQKLFSMVNVQQVWAEFYISPDQLIDFKRGTRISVTSVDAKTKLAHVPVSLIQPYYSEGVNYSLVRAVLPNSKKEWRVGELIQVSQDEDVKKSGTWLPRTAVLQLGTRYVSFIKEKGAFVPVYVKVKSVSGNLVDIGSSIPDKEVALNAWFLVDSESFVKVQNITEQ</sequence>
<dbReference type="InterPro" id="IPR045800">
    <property type="entry name" value="HMBD"/>
</dbReference>
<dbReference type="PROSITE" id="PS51257">
    <property type="entry name" value="PROKAR_LIPOPROTEIN"/>
    <property type="match status" value="1"/>
</dbReference>
<keyword evidence="1" id="KW-0813">Transport</keyword>
<dbReference type="Pfam" id="PF25869">
    <property type="entry name" value="3HB_CusB"/>
    <property type="match status" value="1"/>
</dbReference>